<comment type="caution">
    <text evidence="2">The sequence shown here is derived from an EMBL/GenBank/DDBJ whole genome shotgun (WGS) entry which is preliminary data.</text>
</comment>
<dbReference type="Proteomes" id="UP000190683">
    <property type="component" value="Unassembled WGS sequence"/>
</dbReference>
<dbReference type="EMBL" id="MUYV01000001">
    <property type="protein sequence ID" value="OOS26465.1"/>
    <property type="molecule type" value="Genomic_DNA"/>
</dbReference>
<keyword evidence="1" id="KW-1133">Transmembrane helix</keyword>
<accession>A0A1T0CVV9</accession>
<evidence type="ECO:0000313" key="2">
    <source>
        <dbReference type="EMBL" id="OOS26465.1"/>
    </source>
</evidence>
<name>A0A1T0CVV9_9GAMM</name>
<evidence type="ECO:0000256" key="1">
    <source>
        <dbReference type="SAM" id="Phobius"/>
    </source>
</evidence>
<gene>
    <name evidence="2" type="ORF">B0681_00830</name>
</gene>
<protein>
    <submittedName>
        <fullName evidence="2">Uncharacterized protein</fullName>
    </submittedName>
</protein>
<proteinExistence type="predicted"/>
<reference evidence="2 3" key="1">
    <citation type="submission" date="2017-02" db="EMBL/GenBank/DDBJ databases">
        <title>Draft genome sequence of Moraxella porci CCUG 54912T type strain.</title>
        <authorList>
            <person name="Salva-Serra F."/>
            <person name="Engstrom-Jakobsson H."/>
            <person name="Thorell K."/>
            <person name="Jaen-Luchoro D."/>
            <person name="Gonzales-Siles L."/>
            <person name="Karlsson R."/>
            <person name="Yazdan S."/>
            <person name="Boulund F."/>
            <person name="Johnning A."/>
            <person name="Engstrand L."/>
            <person name="Kristiansson E."/>
            <person name="Moore E."/>
        </authorList>
    </citation>
    <scope>NUCLEOTIDE SEQUENCE [LARGE SCALE GENOMIC DNA]</scope>
    <source>
        <strain evidence="2 3">CCUG 54912</strain>
    </source>
</reference>
<keyword evidence="1" id="KW-0812">Transmembrane</keyword>
<evidence type="ECO:0000313" key="3">
    <source>
        <dbReference type="Proteomes" id="UP000190683"/>
    </source>
</evidence>
<dbReference type="STRING" id="573983.B0681_00830"/>
<sequence>MKLTKERRKQFFTQYKWLYALPSGLCLMLYFYGQWRIRLRYELDSLSTWMVWGQLLGVALVVFLSNRVVDAMLSRYEHQWGGVTLTKMNRWAKYLWWLMMVGHGVGVCWLI</sequence>
<keyword evidence="1" id="KW-0472">Membrane</keyword>
<feature type="transmembrane region" description="Helical" evidence="1">
    <location>
        <begin position="12"/>
        <end position="32"/>
    </location>
</feature>
<feature type="transmembrane region" description="Helical" evidence="1">
    <location>
        <begin position="52"/>
        <end position="73"/>
    </location>
</feature>
<keyword evidence="3" id="KW-1185">Reference proteome</keyword>
<dbReference type="AlphaFoldDB" id="A0A1T0CVV9"/>
<organism evidence="2 3">
    <name type="scientific">Moraxella porci DSM 25326</name>
    <dbReference type="NCBI Taxonomy" id="573983"/>
    <lineage>
        <taxon>Bacteria</taxon>
        <taxon>Pseudomonadati</taxon>
        <taxon>Pseudomonadota</taxon>
        <taxon>Gammaproteobacteria</taxon>
        <taxon>Moraxellales</taxon>
        <taxon>Moraxellaceae</taxon>
        <taxon>Moraxella</taxon>
    </lineage>
</organism>
<dbReference type="RefSeq" id="WP_078316855.1">
    <property type="nucleotide sequence ID" value="NZ_MUYV01000001.1"/>
</dbReference>